<dbReference type="Proteomes" id="UP000612899">
    <property type="component" value="Unassembled WGS sequence"/>
</dbReference>
<evidence type="ECO:0000256" key="2">
    <source>
        <dbReference type="ARBA" id="ARBA00022741"/>
    </source>
</evidence>
<evidence type="ECO:0000259" key="4">
    <source>
        <dbReference type="PROSITE" id="PS50893"/>
    </source>
</evidence>
<organism evidence="5 6">
    <name type="scientific">Rhizocola hellebori</name>
    <dbReference type="NCBI Taxonomy" id="1392758"/>
    <lineage>
        <taxon>Bacteria</taxon>
        <taxon>Bacillati</taxon>
        <taxon>Actinomycetota</taxon>
        <taxon>Actinomycetes</taxon>
        <taxon>Micromonosporales</taxon>
        <taxon>Micromonosporaceae</taxon>
        <taxon>Rhizocola</taxon>
    </lineage>
</organism>
<dbReference type="InterPro" id="IPR017911">
    <property type="entry name" value="MacB-like_ATP-bd"/>
</dbReference>
<dbReference type="PANTHER" id="PTHR24220:SF685">
    <property type="entry name" value="ABC TRANSPORTER RELATED"/>
    <property type="match status" value="1"/>
</dbReference>
<dbReference type="GO" id="GO:0022857">
    <property type="term" value="F:transmembrane transporter activity"/>
    <property type="evidence" value="ECO:0007669"/>
    <property type="project" value="TreeGrafter"/>
</dbReference>
<dbReference type="GO" id="GO:0098796">
    <property type="term" value="C:membrane protein complex"/>
    <property type="evidence" value="ECO:0007669"/>
    <property type="project" value="UniProtKB-ARBA"/>
</dbReference>
<keyword evidence="1" id="KW-0813">Transport</keyword>
<dbReference type="InterPro" id="IPR003593">
    <property type="entry name" value="AAA+_ATPase"/>
</dbReference>
<name>A0A8J3Q672_9ACTN</name>
<dbReference type="SUPFAM" id="SSF52540">
    <property type="entry name" value="P-loop containing nucleoside triphosphate hydrolases"/>
    <property type="match status" value="1"/>
</dbReference>
<keyword evidence="3 5" id="KW-0067">ATP-binding</keyword>
<dbReference type="EMBL" id="BONY01000011">
    <property type="protein sequence ID" value="GIH04144.1"/>
    <property type="molecule type" value="Genomic_DNA"/>
</dbReference>
<dbReference type="InterPro" id="IPR017871">
    <property type="entry name" value="ABC_transporter-like_CS"/>
</dbReference>
<evidence type="ECO:0000313" key="6">
    <source>
        <dbReference type="Proteomes" id="UP000612899"/>
    </source>
</evidence>
<comment type="caution">
    <text evidence="5">The sequence shown here is derived from an EMBL/GenBank/DDBJ whole genome shotgun (WGS) entry which is preliminary data.</text>
</comment>
<sequence length="250" mass="26159">MADHTHALAVEGLTKRHGSGAGAVDALVGVDLSFARGTFTAIMGPSGSGKSTLLSCVAGLERPTSGRVLLEGTDVTSWDEARRTRMRRDRIGFVFQDFSLIPYLSAAENVALPARLAGRRVGAEAMRLALERVGLQSRAGHLPSALSGGQQQRVAIARALIGQPAVLLADEPTGALDSATARDVLALLRSAVDELRQTTVMVTHDPVAASYADMVVFLVDGRVSGRMTAPTADAVAAQLAHLDQLTGVAR</sequence>
<dbReference type="Pfam" id="PF00005">
    <property type="entry name" value="ABC_tran"/>
    <property type="match status" value="1"/>
</dbReference>
<dbReference type="RefSeq" id="WP_203908039.1">
    <property type="nucleotide sequence ID" value="NZ_BONY01000011.1"/>
</dbReference>
<evidence type="ECO:0000256" key="3">
    <source>
        <dbReference type="ARBA" id="ARBA00022840"/>
    </source>
</evidence>
<keyword evidence="2" id="KW-0547">Nucleotide-binding</keyword>
<dbReference type="PROSITE" id="PS50893">
    <property type="entry name" value="ABC_TRANSPORTER_2"/>
    <property type="match status" value="1"/>
</dbReference>
<keyword evidence="6" id="KW-1185">Reference proteome</keyword>
<dbReference type="SMART" id="SM00382">
    <property type="entry name" value="AAA"/>
    <property type="match status" value="1"/>
</dbReference>
<dbReference type="GO" id="GO:0005524">
    <property type="term" value="F:ATP binding"/>
    <property type="evidence" value="ECO:0007669"/>
    <property type="project" value="UniProtKB-KW"/>
</dbReference>
<reference evidence="5" key="1">
    <citation type="submission" date="2021-01" db="EMBL/GenBank/DDBJ databases">
        <title>Whole genome shotgun sequence of Rhizocola hellebori NBRC 109834.</title>
        <authorList>
            <person name="Komaki H."/>
            <person name="Tamura T."/>
        </authorList>
    </citation>
    <scope>NUCLEOTIDE SEQUENCE</scope>
    <source>
        <strain evidence="5">NBRC 109834</strain>
    </source>
</reference>
<proteinExistence type="predicted"/>
<dbReference type="CDD" id="cd03255">
    <property type="entry name" value="ABC_MJ0796_LolCDE_FtsE"/>
    <property type="match status" value="1"/>
</dbReference>
<feature type="domain" description="ABC transporter" evidence="4">
    <location>
        <begin position="8"/>
        <end position="245"/>
    </location>
</feature>
<protein>
    <submittedName>
        <fullName evidence="5">ABC transporter ATP-binding protein</fullName>
    </submittedName>
</protein>
<dbReference type="PROSITE" id="PS00211">
    <property type="entry name" value="ABC_TRANSPORTER_1"/>
    <property type="match status" value="1"/>
</dbReference>
<evidence type="ECO:0000313" key="5">
    <source>
        <dbReference type="EMBL" id="GIH04144.1"/>
    </source>
</evidence>
<dbReference type="InterPro" id="IPR015854">
    <property type="entry name" value="ABC_transpr_LolD-like"/>
</dbReference>
<dbReference type="AlphaFoldDB" id="A0A8J3Q672"/>
<dbReference type="GO" id="GO:0005886">
    <property type="term" value="C:plasma membrane"/>
    <property type="evidence" value="ECO:0007669"/>
    <property type="project" value="TreeGrafter"/>
</dbReference>
<dbReference type="PANTHER" id="PTHR24220">
    <property type="entry name" value="IMPORT ATP-BINDING PROTEIN"/>
    <property type="match status" value="1"/>
</dbReference>
<dbReference type="GO" id="GO:0016887">
    <property type="term" value="F:ATP hydrolysis activity"/>
    <property type="evidence" value="ECO:0007669"/>
    <property type="project" value="InterPro"/>
</dbReference>
<dbReference type="InterPro" id="IPR003439">
    <property type="entry name" value="ABC_transporter-like_ATP-bd"/>
</dbReference>
<evidence type="ECO:0000256" key="1">
    <source>
        <dbReference type="ARBA" id="ARBA00022448"/>
    </source>
</evidence>
<gene>
    <name evidence="5" type="ORF">Rhe02_22110</name>
</gene>
<accession>A0A8J3Q672</accession>
<dbReference type="InterPro" id="IPR027417">
    <property type="entry name" value="P-loop_NTPase"/>
</dbReference>
<dbReference type="Gene3D" id="3.40.50.300">
    <property type="entry name" value="P-loop containing nucleotide triphosphate hydrolases"/>
    <property type="match status" value="1"/>
</dbReference>
<dbReference type="FunFam" id="3.40.50.300:FF:000032">
    <property type="entry name" value="Export ABC transporter ATP-binding protein"/>
    <property type="match status" value="1"/>
</dbReference>